<feature type="region of interest" description="Disordered" evidence="1">
    <location>
        <begin position="1"/>
        <end position="40"/>
    </location>
</feature>
<organism evidence="2 3">
    <name type="scientific">Streptomyces levis</name>
    <dbReference type="NCBI Taxonomy" id="285566"/>
    <lineage>
        <taxon>Bacteria</taxon>
        <taxon>Bacillati</taxon>
        <taxon>Actinomycetota</taxon>
        <taxon>Actinomycetes</taxon>
        <taxon>Kitasatosporales</taxon>
        <taxon>Streptomycetaceae</taxon>
        <taxon>Streptomyces</taxon>
    </lineage>
</organism>
<protein>
    <submittedName>
        <fullName evidence="2">Uncharacterized protein</fullName>
    </submittedName>
</protein>
<dbReference type="Proteomes" id="UP001501095">
    <property type="component" value="Unassembled WGS sequence"/>
</dbReference>
<comment type="caution">
    <text evidence="2">The sequence shown here is derived from an EMBL/GenBank/DDBJ whole genome shotgun (WGS) entry which is preliminary data.</text>
</comment>
<name>A0ABN3P3U4_9ACTN</name>
<feature type="region of interest" description="Disordered" evidence="1">
    <location>
        <begin position="70"/>
        <end position="92"/>
    </location>
</feature>
<accession>A0ABN3P3U4</accession>
<reference evidence="3" key="1">
    <citation type="journal article" date="2019" name="Int. J. Syst. Evol. Microbiol.">
        <title>The Global Catalogue of Microorganisms (GCM) 10K type strain sequencing project: providing services to taxonomists for standard genome sequencing and annotation.</title>
        <authorList>
            <consortium name="The Broad Institute Genomics Platform"/>
            <consortium name="The Broad Institute Genome Sequencing Center for Infectious Disease"/>
            <person name="Wu L."/>
            <person name="Ma J."/>
        </authorList>
    </citation>
    <scope>NUCLEOTIDE SEQUENCE [LARGE SCALE GENOMIC DNA]</scope>
    <source>
        <strain evidence="3">JCM 6924</strain>
    </source>
</reference>
<proteinExistence type="predicted"/>
<evidence type="ECO:0000313" key="3">
    <source>
        <dbReference type="Proteomes" id="UP001501095"/>
    </source>
</evidence>
<dbReference type="EMBL" id="BAAATM010000027">
    <property type="protein sequence ID" value="GAA2558002.1"/>
    <property type="molecule type" value="Genomic_DNA"/>
</dbReference>
<gene>
    <name evidence="2" type="ORF">GCM10010423_69700</name>
</gene>
<keyword evidence="3" id="KW-1185">Reference proteome</keyword>
<evidence type="ECO:0000256" key="1">
    <source>
        <dbReference type="SAM" id="MobiDB-lite"/>
    </source>
</evidence>
<sequence>MAGGTGRRVPTAAAAGVVSRAPPPGGQTPPQGARRTGSVRETLSYRPAALPAGHFGRRILDPALLRQASAGPDRMRAGGWALRAGSSPAAGATGPSLRLAIAYLAAHAHRKPAAD</sequence>
<evidence type="ECO:0000313" key="2">
    <source>
        <dbReference type="EMBL" id="GAA2558002.1"/>
    </source>
</evidence>